<evidence type="ECO:0000256" key="3">
    <source>
        <dbReference type="ARBA" id="ARBA00022777"/>
    </source>
</evidence>
<dbReference type="InterPro" id="IPR016898">
    <property type="entry name" value="Polyphosphate_phosphotransfera"/>
</dbReference>
<accession>A0ABN0Y7X4</accession>
<evidence type="ECO:0000256" key="1">
    <source>
        <dbReference type="ARBA" id="ARBA00009924"/>
    </source>
</evidence>
<comment type="function">
    <text evidence="4">Uses inorganic polyphosphate (polyP) as a donor to convert GDP to GTP or ADP to ATP.</text>
</comment>
<keyword evidence="2 4" id="KW-0808">Transferase</keyword>
<dbReference type="InterPro" id="IPR027417">
    <property type="entry name" value="P-loop_NTPase"/>
</dbReference>
<dbReference type="InterPro" id="IPR022486">
    <property type="entry name" value="PPK2_PA0141"/>
</dbReference>
<keyword evidence="3 4" id="KW-0418">Kinase</keyword>
<evidence type="ECO:0000256" key="4">
    <source>
        <dbReference type="RuleBase" id="RU369062"/>
    </source>
</evidence>
<name>A0ABN0Y7X4_9CAUL</name>
<dbReference type="Gene3D" id="3.40.50.300">
    <property type="entry name" value="P-loop containing nucleotide triphosphate hydrolases"/>
    <property type="match status" value="1"/>
</dbReference>
<dbReference type="InterPro" id="IPR022488">
    <property type="entry name" value="PPK2-related"/>
</dbReference>
<evidence type="ECO:0000259" key="5">
    <source>
        <dbReference type="Pfam" id="PF03976"/>
    </source>
</evidence>
<comment type="caution">
    <text evidence="6">The sequence shown here is derived from an EMBL/GenBank/DDBJ whole genome shotgun (WGS) entry which is preliminary data.</text>
</comment>
<dbReference type="NCBIfam" id="TIGR03707">
    <property type="entry name" value="PPK2_P_aer"/>
    <property type="match status" value="1"/>
</dbReference>
<comment type="subunit">
    <text evidence="4">Homotetramer.</text>
</comment>
<gene>
    <name evidence="6" type="primary">ppk2</name>
    <name evidence="6" type="ORF">GCM10009093_11000</name>
</gene>
<dbReference type="Pfam" id="PF03976">
    <property type="entry name" value="PPK2"/>
    <property type="match status" value="1"/>
</dbReference>
<evidence type="ECO:0000313" key="7">
    <source>
        <dbReference type="Proteomes" id="UP001500791"/>
    </source>
</evidence>
<dbReference type="RefSeq" id="WP_167174052.1">
    <property type="nucleotide sequence ID" value="NZ_BAAAEJ010000003.1"/>
</dbReference>
<dbReference type="Proteomes" id="UP001500791">
    <property type="component" value="Unassembled WGS sequence"/>
</dbReference>
<protein>
    <recommendedName>
        <fullName evidence="4">ADP/GDP-polyphosphate phosphotransferase</fullName>
        <ecNumber evidence="4">2.7.4.-</ecNumber>
    </recommendedName>
    <alternativeName>
        <fullName evidence="4">Polyphosphate kinase PPK2</fullName>
    </alternativeName>
</protein>
<evidence type="ECO:0000313" key="6">
    <source>
        <dbReference type="EMBL" id="GAA0385902.1"/>
    </source>
</evidence>
<dbReference type="PANTHER" id="PTHR34383">
    <property type="entry name" value="POLYPHOSPHATE:AMP PHOSPHOTRANSFERASE-RELATED"/>
    <property type="match status" value="1"/>
</dbReference>
<reference evidence="6 7" key="1">
    <citation type="journal article" date="2019" name="Int. J. Syst. Evol. Microbiol.">
        <title>The Global Catalogue of Microorganisms (GCM) 10K type strain sequencing project: providing services to taxonomists for standard genome sequencing and annotation.</title>
        <authorList>
            <consortium name="The Broad Institute Genomics Platform"/>
            <consortium name="The Broad Institute Genome Sequencing Center for Infectious Disease"/>
            <person name="Wu L."/>
            <person name="Ma J."/>
        </authorList>
    </citation>
    <scope>NUCLEOTIDE SEQUENCE [LARGE SCALE GENOMIC DNA]</scope>
    <source>
        <strain evidence="6 7">JCM 13476</strain>
    </source>
</reference>
<dbReference type="GO" id="GO:0016301">
    <property type="term" value="F:kinase activity"/>
    <property type="evidence" value="ECO:0007669"/>
    <property type="project" value="UniProtKB-KW"/>
</dbReference>
<dbReference type="SUPFAM" id="SSF52540">
    <property type="entry name" value="P-loop containing nucleoside triphosphate hydrolases"/>
    <property type="match status" value="1"/>
</dbReference>
<evidence type="ECO:0000256" key="2">
    <source>
        <dbReference type="ARBA" id="ARBA00022679"/>
    </source>
</evidence>
<keyword evidence="7" id="KW-1185">Reference proteome</keyword>
<dbReference type="PIRSF" id="PIRSF028756">
    <property type="entry name" value="PPK2_prd"/>
    <property type="match status" value="1"/>
</dbReference>
<organism evidence="6 7">
    <name type="scientific">Brevundimonas terrae</name>
    <dbReference type="NCBI Taxonomy" id="363631"/>
    <lineage>
        <taxon>Bacteria</taxon>
        <taxon>Pseudomonadati</taxon>
        <taxon>Pseudomonadota</taxon>
        <taxon>Alphaproteobacteria</taxon>
        <taxon>Caulobacterales</taxon>
        <taxon>Caulobacteraceae</taxon>
        <taxon>Brevundimonas</taxon>
    </lineage>
</organism>
<comment type="similarity">
    <text evidence="1 4">Belongs to the polyphosphate kinase 2 (PPK2) family. Class I subfamily.</text>
</comment>
<dbReference type="EC" id="2.7.4.-" evidence="4"/>
<dbReference type="PANTHER" id="PTHR34383:SF1">
    <property type="entry name" value="ADP-POLYPHOSPHATE PHOSPHOTRANSFERASE"/>
    <property type="match status" value="1"/>
</dbReference>
<sequence>MSSGPKAPDQKSKAAKSKDYDALYDALQVQIVESQDWAIKNGIKTVIIFEGRDAAGKDGAIKRLTENMAPRQTRVVALPKPTDRELTQWYFQRYAPHLPAAGETVIFNRSWYNRATVEPVMGFCTPDQHHAFMNEVDDFERMLTHSGIILIKLWLDISRDEQAKRLSERMSDPIKRFKVSPMDKEAQDHWDDYSRARDHMLAETHYAYAPWTVIKTDKKKQARLNVMRYILQVWGRPGLQLAKTDPDIVMAADKAKGQLNS</sequence>
<dbReference type="EMBL" id="BAAAEJ010000003">
    <property type="protein sequence ID" value="GAA0385902.1"/>
    <property type="molecule type" value="Genomic_DNA"/>
</dbReference>
<feature type="domain" description="Polyphosphate kinase-2-related" evidence="5">
    <location>
        <begin position="16"/>
        <end position="232"/>
    </location>
</feature>
<proteinExistence type="inferred from homology"/>